<comment type="caution">
    <text evidence="1">The sequence shown here is derived from an EMBL/GenBank/DDBJ whole genome shotgun (WGS) entry which is preliminary data.</text>
</comment>
<dbReference type="AlphaFoldDB" id="A0AAV4AJ97"/>
<dbReference type="PANTHER" id="PTHR47018:SF3">
    <property type="entry name" value="MYCBP-ASSOCIATED PROTEIN"/>
    <property type="match status" value="1"/>
</dbReference>
<protein>
    <submittedName>
        <fullName evidence="1">Uncharacterized protein</fullName>
    </submittedName>
</protein>
<dbReference type="EMBL" id="BLXT01003833">
    <property type="protein sequence ID" value="GFO07067.1"/>
    <property type="molecule type" value="Genomic_DNA"/>
</dbReference>
<evidence type="ECO:0000313" key="2">
    <source>
        <dbReference type="Proteomes" id="UP000735302"/>
    </source>
</evidence>
<dbReference type="Proteomes" id="UP000735302">
    <property type="component" value="Unassembled WGS sequence"/>
</dbReference>
<evidence type="ECO:0000313" key="1">
    <source>
        <dbReference type="EMBL" id="GFO07067.1"/>
    </source>
</evidence>
<proteinExistence type="predicted"/>
<dbReference type="PANTHER" id="PTHR47018">
    <property type="entry name" value="CXC DOMAIN-CONTAINING PROTEIN-RELATED"/>
    <property type="match status" value="1"/>
</dbReference>
<gene>
    <name evidence="1" type="ORF">PoB_003357200</name>
</gene>
<accession>A0AAV4AJ97</accession>
<reference evidence="1 2" key="1">
    <citation type="journal article" date="2021" name="Elife">
        <title>Chloroplast acquisition without the gene transfer in kleptoplastic sea slugs, Plakobranchus ocellatus.</title>
        <authorList>
            <person name="Maeda T."/>
            <person name="Takahashi S."/>
            <person name="Yoshida T."/>
            <person name="Shimamura S."/>
            <person name="Takaki Y."/>
            <person name="Nagai Y."/>
            <person name="Toyoda A."/>
            <person name="Suzuki Y."/>
            <person name="Arimoto A."/>
            <person name="Ishii H."/>
            <person name="Satoh N."/>
            <person name="Nishiyama T."/>
            <person name="Hasebe M."/>
            <person name="Maruyama T."/>
            <person name="Minagawa J."/>
            <person name="Obokata J."/>
            <person name="Shigenobu S."/>
        </authorList>
    </citation>
    <scope>NUCLEOTIDE SEQUENCE [LARGE SCALE GENOMIC DNA]</scope>
</reference>
<name>A0AAV4AJ97_9GAST</name>
<keyword evidence="2" id="KW-1185">Reference proteome</keyword>
<sequence length="275" mass="31725">MRDRRRPKPAHEEREEDDAETLYAIAFAELVVYIESFRHNAETAPVFSMPNLCRLYGNRFKDQCLQLPYRVHPGRLKTANSVIHKVECHGVFVPISMMRKLFTVGGVDYNPNSKTVSDSFHGTDIYLILHRKVEEKQILSSRHLMSPGQDMHTVAAAALYVLLRQAFHKYSESNPQSKFIFDQRRPEMASSQPQFTYRALVLDSEPTAVQFVRSVRAGDFNLYAHCLLQLLPWFFALDHLSAGWLAVHVRYLTILKHHSPHIFNDFGQAASLQER</sequence>
<organism evidence="1 2">
    <name type="scientific">Plakobranchus ocellatus</name>
    <dbReference type="NCBI Taxonomy" id="259542"/>
    <lineage>
        <taxon>Eukaryota</taxon>
        <taxon>Metazoa</taxon>
        <taxon>Spiralia</taxon>
        <taxon>Lophotrochozoa</taxon>
        <taxon>Mollusca</taxon>
        <taxon>Gastropoda</taxon>
        <taxon>Heterobranchia</taxon>
        <taxon>Euthyneura</taxon>
        <taxon>Panpulmonata</taxon>
        <taxon>Sacoglossa</taxon>
        <taxon>Placobranchoidea</taxon>
        <taxon>Plakobranchidae</taxon>
        <taxon>Plakobranchus</taxon>
    </lineage>
</organism>